<accession>A0A2W5VG29</accession>
<dbReference type="AlphaFoldDB" id="A0A2W5VG29"/>
<protein>
    <submittedName>
        <fullName evidence="1">Uncharacterized protein</fullName>
    </submittedName>
</protein>
<evidence type="ECO:0000313" key="2">
    <source>
        <dbReference type="Proteomes" id="UP000249061"/>
    </source>
</evidence>
<reference evidence="1 2" key="1">
    <citation type="submission" date="2017-08" db="EMBL/GenBank/DDBJ databases">
        <title>Infants hospitalized years apart are colonized by the same room-sourced microbial strains.</title>
        <authorList>
            <person name="Brooks B."/>
            <person name="Olm M.R."/>
            <person name="Firek B.A."/>
            <person name="Baker R."/>
            <person name="Thomas B.C."/>
            <person name="Morowitz M.J."/>
            <person name="Banfield J.F."/>
        </authorList>
    </citation>
    <scope>NUCLEOTIDE SEQUENCE [LARGE SCALE GENOMIC DNA]</scope>
    <source>
        <strain evidence="1">S2_003_000_R2_14</strain>
    </source>
</reference>
<name>A0A2W5VG29_9BACT</name>
<evidence type="ECO:0000313" key="1">
    <source>
        <dbReference type="EMBL" id="PZR15054.1"/>
    </source>
</evidence>
<proteinExistence type="predicted"/>
<dbReference type="Proteomes" id="UP000249061">
    <property type="component" value="Unassembled WGS sequence"/>
</dbReference>
<dbReference type="EMBL" id="QFQP01000006">
    <property type="protein sequence ID" value="PZR15054.1"/>
    <property type="molecule type" value="Genomic_DNA"/>
</dbReference>
<organism evidence="1 2">
    <name type="scientific">Archangium gephyra</name>
    <dbReference type="NCBI Taxonomy" id="48"/>
    <lineage>
        <taxon>Bacteria</taxon>
        <taxon>Pseudomonadati</taxon>
        <taxon>Myxococcota</taxon>
        <taxon>Myxococcia</taxon>
        <taxon>Myxococcales</taxon>
        <taxon>Cystobacterineae</taxon>
        <taxon>Archangiaceae</taxon>
        <taxon>Archangium</taxon>
    </lineage>
</organism>
<sequence length="103" mass="11166">MGLICLLGLAGLAGQVHEVESKHVRCEVHGGFRHQEAPADSPADVHTDDHGDLKFLQHATAPWSFVASVPVRTWWRALVAPVVHVALQKKVWAIAPKGSPPRA</sequence>
<gene>
    <name evidence="1" type="ORF">DI536_09780</name>
</gene>
<comment type="caution">
    <text evidence="1">The sequence shown here is derived from an EMBL/GenBank/DDBJ whole genome shotgun (WGS) entry which is preliminary data.</text>
</comment>